<organism evidence="6 7">
    <name type="scientific">Durusdinium trenchii</name>
    <dbReference type="NCBI Taxonomy" id="1381693"/>
    <lineage>
        <taxon>Eukaryota</taxon>
        <taxon>Sar</taxon>
        <taxon>Alveolata</taxon>
        <taxon>Dinophyceae</taxon>
        <taxon>Suessiales</taxon>
        <taxon>Symbiodiniaceae</taxon>
        <taxon>Durusdinium</taxon>
    </lineage>
</organism>
<dbReference type="InterPro" id="IPR001272">
    <property type="entry name" value="PEP_carboxykinase_ATP"/>
</dbReference>
<dbReference type="SUPFAM" id="SSF52540">
    <property type="entry name" value="P-loop containing nucleoside triphosphate hydrolases"/>
    <property type="match status" value="1"/>
</dbReference>
<dbReference type="Gene3D" id="3.90.228.20">
    <property type="match status" value="1"/>
</dbReference>
<keyword evidence="2" id="KW-0548">Nucleotidyltransferase</keyword>
<dbReference type="EMBL" id="CAXAMM010014082">
    <property type="protein sequence ID" value="CAK9032907.1"/>
    <property type="molecule type" value="Genomic_DNA"/>
</dbReference>
<dbReference type="PANTHER" id="PTHR34388:SF1">
    <property type="entry name" value="DNA POLYMERASE III SUBUNIT DELTA"/>
    <property type="match status" value="1"/>
</dbReference>
<dbReference type="NCBIfam" id="TIGR01128">
    <property type="entry name" value="holA"/>
    <property type="match status" value="1"/>
</dbReference>
<name>A0ABP0L164_9DINO</name>
<dbReference type="InterPro" id="IPR010372">
    <property type="entry name" value="DNA_pol3_delta_N"/>
</dbReference>
<feature type="domain" description="DNA polymerase III delta N-terminal" evidence="5">
    <location>
        <begin position="134"/>
        <end position="255"/>
    </location>
</feature>
<dbReference type="SUPFAM" id="SSF53795">
    <property type="entry name" value="PEP carboxykinase-like"/>
    <property type="match status" value="1"/>
</dbReference>
<reference evidence="6 7" key="1">
    <citation type="submission" date="2024-02" db="EMBL/GenBank/DDBJ databases">
        <authorList>
            <person name="Chen Y."/>
            <person name="Shah S."/>
            <person name="Dougan E. K."/>
            <person name="Thang M."/>
            <person name="Chan C."/>
        </authorList>
    </citation>
    <scope>NUCLEOTIDE SEQUENCE [LARGE SCALE GENOMIC DNA]</scope>
</reference>
<evidence type="ECO:0000256" key="3">
    <source>
        <dbReference type="ARBA" id="ARBA00022705"/>
    </source>
</evidence>
<evidence type="ECO:0000259" key="5">
    <source>
        <dbReference type="Pfam" id="PF06144"/>
    </source>
</evidence>
<gene>
    <name evidence="6" type="ORF">SCF082_LOCUS20257</name>
</gene>
<evidence type="ECO:0000256" key="4">
    <source>
        <dbReference type="ARBA" id="ARBA00022932"/>
    </source>
</evidence>
<keyword evidence="1" id="KW-0808">Transferase</keyword>
<feature type="non-terminal residue" evidence="6">
    <location>
        <position position="342"/>
    </location>
</feature>
<sequence>MLGQKMEEYDVNVWLINTGWTGGVYGVGSRMKLSYTRAMITAALNGTLENVGYRVHSIFGVSIPMTCPDVPSEVLSPRETWKNDQGYYTKANELADAFLENFKKYEDFANEEILAGSAQEVLGSLKNGQYSPVYFLHGDEEYFIDLITDHIEQHALDETAKGFNQLILYGKDTEVRDILTQARRFPMMSERQTVIVKEAQEIKDLNKEDAQTLLEEYLKNPLPSTILVLSHKHKTFDKRKKLAKSLDKLAVVVESKKLYDNKIPDWIRGFVKDKGHAIDDKAAFILAEYIGTNLQRLSNEIDKILINFKEPITISPDLIQKYVGINKDYNSFELQRAIAMKN</sequence>
<evidence type="ECO:0000256" key="2">
    <source>
        <dbReference type="ARBA" id="ARBA00022695"/>
    </source>
</evidence>
<dbReference type="InterPro" id="IPR005790">
    <property type="entry name" value="DNA_polIII_delta"/>
</dbReference>
<dbReference type="PANTHER" id="PTHR34388">
    <property type="entry name" value="DNA POLYMERASE III SUBUNIT DELTA"/>
    <property type="match status" value="1"/>
</dbReference>
<protein>
    <submittedName>
        <fullName evidence="6">Phosphoenolpyruvate carboxykinase (ATP) (PCK) (PEP carboxykinase) (PEPCK)</fullName>
    </submittedName>
</protein>
<dbReference type="InterPro" id="IPR013035">
    <property type="entry name" value="PEP_carboxykinase_C"/>
</dbReference>
<dbReference type="Pfam" id="PF06144">
    <property type="entry name" value="DNA_pol3_delta"/>
    <property type="match status" value="1"/>
</dbReference>
<evidence type="ECO:0000256" key="1">
    <source>
        <dbReference type="ARBA" id="ARBA00022679"/>
    </source>
</evidence>
<keyword evidence="3" id="KW-0235">DNA replication</keyword>
<dbReference type="Gene3D" id="3.40.50.300">
    <property type="entry name" value="P-loop containing nucleotide triphosphate hydrolases"/>
    <property type="match status" value="1"/>
</dbReference>
<dbReference type="InterPro" id="IPR027417">
    <property type="entry name" value="P-loop_NTPase"/>
</dbReference>
<accession>A0ABP0L164</accession>
<comment type="caution">
    <text evidence="6">The sequence shown here is derived from an EMBL/GenBank/DDBJ whole genome shotgun (WGS) entry which is preliminary data.</text>
</comment>
<dbReference type="Pfam" id="PF01293">
    <property type="entry name" value="PEPCK_ATP"/>
    <property type="match status" value="1"/>
</dbReference>
<proteinExistence type="predicted"/>
<dbReference type="Gene3D" id="1.10.8.60">
    <property type="match status" value="1"/>
</dbReference>
<keyword evidence="4" id="KW-0239">DNA-directed DNA polymerase</keyword>
<dbReference type="Proteomes" id="UP001642464">
    <property type="component" value="Unassembled WGS sequence"/>
</dbReference>
<evidence type="ECO:0000313" key="6">
    <source>
        <dbReference type="EMBL" id="CAK9032907.1"/>
    </source>
</evidence>
<keyword evidence="7" id="KW-1185">Reference proteome</keyword>
<evidence type="ECO:0000313" key="7">
    <source>
        <dbReference type="Proteomes" id="UP001642464"/>
    </source>
</evidence>